<protein>
    <submittedName>
        <fullName evidence="1">Uncharacterized protein</fullName>
    </submittedName>
</protein>
<dbReference type="Gramene" id="OMO83099">
    <property type="protein sequence ID" value="OMO83099"/>
    <property type="gene ID" value="CCACVL1_11566"/>
</dbReference>
<organism evidence="1 2">
    <name type="scientific">Corchorus capsularis</name>
    <name type="common">Jute</name>
    <dbReference type="NCBI Taxonomy" id="210143"/>
    <lineage>
        <taxon>Eukaryota</taxon>
        <taxon>Viridiplantae</taxon>
        <taxon>Streptophyta</taxon>
        <taxon>Embryophyta</taxon>
        <taxon>Tracheophyta</taxon>
        <taxon>Spermatophyta</taxon>
        <taxon>Magnoliopsida</taxon>
        <taxon>eudicotyledons</taxon>
        <taxon>Gunneridae</taxon>
        <taxon>Pentapetalae</taxon>
        <taxon>rosids</taxon>
        <taxon>malvids</taxon>
        <taxon>Malvales</taxon>
        <taxon>Malvaceae</taxon>
        <taxon>Grewioideae</taxon>
        <taxon>Apeibeae</taxon>
        <taxon>Corchorus</taxon>
    </lineage>
</organism>
<accession>A0A1R3IKH9</accession>
<dbReference type="EMBL" id="AWWV01009921">
    <property type="protein sequence ID" value="OMO83099.1"/>
    <property type="molecule type" value="Genomic_DNA"/>
</dbReference>
<gene>
    <name evidence="1" type="ORF">CCACVL1_11566</name>
</gene>
<name>A0A1R3IKH9_COCAP</name>
<sequence length="33" mass="3535">ASPSPSKQNKVSNWLHMFASSIFASIAKVSINS</sequence>
<evidence type="ECO:0000313" key="2">
    <source>
        <dbReference type="Proteomes" id="UP000188268"/>
    </source>
</evidence>
<keyword evidence="2" id="KW-1185">Reference proteome</keyword>
<proteinExistence type="predicted"/>
<dbReference type="AlphaFoldDB" id="A0A1R3IKH9"/>
<evidence type="ECO:0000313" key="1">
    <source>
        <dbReference type="EMBL" id="OMO83099.1"/>
    </source>
</evidence>
<feature type="non-terminal residue" evidence="1">
    <location>
        <position position="1"/>
    </location>
</feature>
<comment type="caution">
    <text evidence="1">The sequence shown here is derived from an EMBL/GenBank/DDBJ whole genome shotgun (WGS) entry which is preliminary data.</text>
</comment>
<dbReference type="Proteomes" id="UP000188268">
    <property type="component" value="Unassembled WGS sequence"/>
</dbReference>
<reference evidence="1 2" key="1">
    <citation type="submission" date="2013-09" db="EMBL/GenBank/DDBJ databases">
        <title>Corchorus capsularis genome sequencing.</title>
        <authorList>
            <person name="Alam M."/>
            <person name="Haque M.S."/>
            <person name="Islam M.S."/>
            <person name="Emdad E.M."/>
            <person name="Islam M.M."/>
            <person name="Ahmed B."/>
            <person name="Halim A."/>
            <person name="Hossen Q.M.M."/>
            <person name="Hossain M.Z."/>
            <person name="Ahmed R."/>
            <person name="Khan M.M."/>
            <person name="Islam R."/>
            <person name="Rashid M.M."/>
            <person name="Khan S.A."/>
            <person name="Rahman M.S."/>
            <person name="Alam M."/>
        </authorList>
    </citation>
    <scope>NUCLEOTIDE SEQUENCE [LARGE SCALE GENOMIC DNA]</scope>
    <source>
        <strain evidence="2">cv. CVL-1</strain>
        <tissue evidence="1">Whole seedling</tissue>
    </source>
</reference>